<dbReference type="Proteomes" id="UP001212841">
    <property type="component" value="Unassembled WGS sequence"/>
</dbReference>
<gene>
    <name evidence="2" type="ORF">HK097_003375</name>
</gene>
<accession>A0AAD5S4G3</accession>
<evidence type="ECO:0000256" key="1">
    <source>
        <dbReference type="SAM" id="MobiDB-lite"/>
    </source>
</evidence>
<sequence>MSKPSALEALETTIKSFPVKLASTEHQGRYYTAASALPRNSTVLTCETYAFGIFDSHKKRVCAICLAHNDVGAFHLHCKNCDQVYVCSPTCLNDLLSGGHHIVCQALRRLATLKAPQHEKSIMKILLFTLFQRQKERGKLVCTTSTPLKDAIGVSDEPEVVPEVIVESAPDDAQPPPTADPTTSNSVTGTTTPLLETSAHAPRPLPAGHPLLTGKISGTSSIRSTSPSNPSTSTAYDRAYLQQQIHQKLRMYNSTPGASSDSDDDDYSSMSNPHSRTKSHGHLSLFSSSSARSLSPRPASVMSDSSQQQQHGGGGEGSVPLSWEEVESLQSHFGEWPAEDARDWRKTKNFVVKLLVECGLLEEEDGKKAGGGSTPGTPLGNTPPSPPPVVAAQSVPTDSGVVSDQQQPPQKERRRSLPPIRRNTHNNHRNDFDPTEFVLHLISKIESNGFGLWSPKKGNCMGRAIFPRASYFN</sequence>
<protein>
    <submittedName>
        <fullName evidence="2">Uncharacterized protein</fullName>
    </submittedName>
</protein>
<dbReference type="Gene3D" id="2.170.270.10">
    <property type="entry name" value="SET domain"/>
    <property type="match status" value="1"/>
</dbReference>
<feature type="region of interest" description="Disordered" evidence="1">
    <location>
        <begin position="365"/>
        <end position="432"/>
    </location>
</feature>
<dbReference type="Gene3D" id="6.10.140.2220">
    <property type="match status" value="1"/>
</dbReference>
<feature type="region of interest" description="Disordered" evidence="1">
    <location>
        <begin position="253"/>
        <end position="320"/>
    </location>
</feature>
<reference evidence="2" key="1">
    <citation type="submission" date="2020-05" db="EMBL/GenBank/DDBJ databases">
        <title>Phylogenomic resolution of chytrid fungi.</title>
        <authorList>
            <person name="Stajich J.E."/>
            <person name="Amses K."/>
            <person name="Simmons R."/>
            <person name="Seto K."/>
            <person name="Myers J."/>
            <person name="Bonds A."/>
            <person name="Quandt C.A."/>
            <person name="Barry K."/>
            <person name="Liu P."/>
            <person name="Grigoriev I."/>
            <person name="Longcore J.E."/>
            <person name="James T.Y."/>
        </authorList>
    </citation>
    <scope>NUCLEOTIDE SEQUENCE</scope>
    <source>
        <strain evidence="2">JEL0318</strain>
    </source>
</reference>
<feature type="compositionally biased region" description="Low complexity" evidence="1">
    <location>
        <begin position="180"/>
        <end position="192"/>
    </location>
</feature>
<organism evidence="2 3">
    <name type="scientific">Rhizophlyctis rosea</name>
    <dbReference type="NCBI Taxonomy" id="64517"/>
    <lineage>
        <taxon>Eukaryota</taxon>
        <taxon>Fungi</taxon>
        <taxon>Fungi incertae sedis</taxon>
        <taxon>Chytridiomycota</taxon>
        <taxon>Chytridiomycota incertae sedis</taxon>
        <taxon>Chytridiomycetes</taxon>
        <taxon>Rhizophlyctidales</taxon>
        <taxon>Rhizophlyctidaceae</taxon>
        <taxon>Rhizophlyctis</taxon>
    </lineage>
</organism>
<keyword evidence="3" id="KW-1185">Reference proteome</keyword>
<feature type="compositionally biased region" description="Polar residues" evidence="1">
    <location>
        <begin position="400"/>
        <end position="409"/>
    </location>
</feature>
<evidence type="ECO:0000313" key="2">
    <source>
        <dbReference type="EMBL" id="KAJ3037785.1"/>
    </source>
</evidence>
<feature type="compositionally biased region" description="Low complexity" evidence="1">
    <location>
        <begin position="213"/>
        <end position="234"/>
    </location>
</feature>
<feature type="region of interest" description="Disordered" evidence="1">
    <location>
        <begin position="168"/>
        <end position="234"/>
    </location>
</feature>
<proteinExistence type="predicted"/>
<dbReference type="GO" id="GO:0005634">
    <property type="term" value="C:nucleus"/>
    <property type="evidence" value="ECO:0007669"/>
    <property type="project" value="TreeGrafter"/>
</dbReference>
<feature type="compositionally biased region" description="Basic residues" evidence="1">
    <location>
        <begin position="412"/>
        <end position="427"/>
    </location>
</feature>
<dbReference type="PANTHER" id="PTHR12197:SF294">
    <property type="entry name" value="POTENTIAL PROTEIN LYSINE METHYLTRANSFERASE SET6"/>
    <property type="match status" value="1"/>
</dbReference>
<feature type="non-terminal residue" evidence="2">
    <location>
        <position position="1"/>
    </location>
</feature>
<dbReference type="InterPro" id="IPR046341">
    <property type="entry name" value="SET_dom_sf"/>
</dbReference>
<dbReference type="EMBL" id="JADGJD010001794">
    <property type="protein sequence ID" value="KAJ3037785.1"/>
    <property type="molecule type" value="Genomic_DNA"/>
</dbReference>
<evidence type="ECO:0000313" key="3">
    <source>
        <dbReference type="Proteomes" id="UP001212841"/>
    </source>
</evidence>
<dbReference type="InterPro" id="IPR050869">
    <property type="entry name" value="H3K4_H4K5_MeTrfase"/>
</dbReference>
<dbReference type="PANTHER" id="PTHR12197">
    <property type="entry name" value="HISTONE-LYSINE N-METHYLTRANSFERASE SMYD"/>
    <property type="match status" value="1"/>
</dbReference>
<name>A0AAD5S4G3_9FUNG</name>
<comment type="caution">
    <text evidence="2">The sequence shown here is derived from an EMBL/GenBank/DDBJ whole genome shotgun (WGS) entry which is preliminary data.</text>
</comment>
<dbReference type="Gene3D" id="1.10.220.160">
    <property type="match status" value="1"/>
</dbReference>
<feature type="compositionally biased region" description="Low complexity" evidence="1">
    <location>
        <begin position="284"/>
        <end position="310"/>
    </location>
</feature>
<dbReference type="AlphaFoldDB" id="A0AAD5S4G3"/>